<name>A0A640WGW6_9GAMM</name>
<dbReference type="AlphaFoldDB" id="A0A640WGW6"/>
<proteinExistence type="predicted"/>
<keyword evidence="2" id="KW-1185">Reference proteome</keyword>
<accession>A0A640WGW6</accession>
<reference evidence="1 2" key="1">
    <citation type="submission" date="2019-08" db="EMBL/GenBank/DDBJ databases">
        <title>Bioinformatics analysis of the strain L3 and L5.</title>
        <authorList>
            <person name="Li X."/>
        </authorList>
    </citation>
    <scope>NUCLEOTIDE SEQUENCE [LARGE SCALE GENOMIC DNA]</scope>
    <source>
        <strain evidence="1 2">L3</strain>
    </source>
</reference>
<evidence type="ECO:0000313" key="1">
    <source>
        <dbReference type="EMBL" id="KAA0019607.1"/>
    </source>
</evidence>
<protein>
    <recommendedName>
        <fullName evidence="3">MarR family transcriptional regulator</fullName>
    </recommendedName>
</protein>
<dbReference type="Proteomes" id="UP000466024">
    <property type="component" value="Unassembled WGS sequence"/>
</dbReference>
<dbReference type="EMBL" id="VTPX01000002">
    <property type="protein sequence ID" value="KAA0019607.1"/>
    <property type="molecule type" value="Genomic_DNA"/>
</dbReference>
<evidence type="ECO:0008006" key="3">
    <source>
        <dbReference type="Google" id="ProtNLM"/>
    </source>
</evidence>
<gene>
    <name evidence="1" type="ORF">F0A16_04505</name>
</gene>
<sequence length="95" mass="9981">MPDPLDPQALQRRLVALQAEHPELDPLAVLVLLAVRQSDAARESGVSTALMSRRLGIEHALIRRAAAELEAGGWVTATPAGGASPALRLILPATC</sequence>
<dbReference type="RefSeq" id="WP_149434209.1">
    <property type="nucleotide sequence ID" value="NZ_VTPX01000002.1"/>
</dbReference>
<dbReference type="InterPro" id="IPR036388">
    <property type="entry name" value="WH-like_DNA-bd_sf"/>
</dbReference>
<organism evidence="1 2">
    <name type="scientific">Salinicola corii</name>
    <dbReference type="NCBI Taxonomy" id="2606937"/>
    <lineage>
        <taxon>Bacteria</taxon>
        <taxon>Pseudomonadati</taxon>
        <taxon>Pseudomonadota</taxon>
        <taxon>Gammaproteobacteria</taxon>
        <taxon>Oceanospirillales</taxon>
        <taxon>Halomonadaceae</taxon>
        <taxon>Salinicola</taxon>
    </lineage>
</organism>
<dbReference type="Gene3D" id="1.10.10.10">
    <property type="entry name" value="Winged helix-like DNA-binding domain superfamily/Winged helix DNA-binding domain"/>
    <property type="match status" value="1"/>
</dbReference>
<comment type="caution">
    <text evidence="1">The sequence shown here is derived from an EMBL/GenBank/DDBJ whole genome shotgun (WGS) entry which is preliminary data.</text>
</comment>
<evidence type="ECO:0000313" key="2">
    <source>
        <dbReference type="Proteomes" id="UP000466024"/>
    </source>
</evidence>